<accession>A0A6J5DZR3</accession>
<evidence type="ECO:0000313" key="2">
    <source>
        <dbReference type="EMBL" id="CAB3758452.1"/>
    </source>
</evidence>
<keyword evidence="3" id="KW-1185">Reference proteome</keyword>
<reference evidence="2 3" key="1">
    <citation type="submission" date="2020-04" db="EMBL/GenBank/DDBJ databases">
        <authorList>
            <person name="De Canck E."/>
        </authorList>
    </citation>
    <scope>NUCLEOTIDE SEQUENCE [LARGE SCALE GENOMIC DNA]</scope>
    <source>
        <strain evidence="2 3">LMG 29542</strain>
    </source>
</reference>
<sequence>MASSMFYLAAQFDGRVVLTLDEACEAIGIATKTGYNQISMGTFPLPHRKQGKRVLIDVRDVAEYLDRERATAREAFERTH</sequence>
<dbReference type="RefSeq" id="WP_175227571.1">
    <property type="nucleotide sequence ID" value="NZ_CADIKH010000014.1"/>
</dbReference>
<dbReference type="InterPro" id="IPR041657">
    <property type="entry name" value="HTH_17"/>
</dbReference>
<evidence type="ECO:0000313" key="3">
    <source>
        <dbReference type="Proteomes" id="UP000494363"/>
    </source>
</evidence>
<dbReference type="Proteomes" id="UP000494363">
    <property type="component" value="Unassembled WGS sequence"/>
</dbReference>
<feature type="domain" description="Helix-turn-helix" evidence="1">
    <location>
        <begin position="17"/>
        <end position="68"/>
    </location>
</feature>
<dbReference type="Pfam" id="PF12728">
    <property type="entry name" value="HTH_17"/>
    <property type="match status" value="1"/>
</dbReference>
<organism evidence="2 3">
    <name type="scientific">Paraburkholderia humisilvae</name>
    <dbReference type="NCBI Taxonomy" id="627669"/>
    <lineage>
        <taxon>Bacteria</taxon>
        <taxon>Pseudomonadati</taxon>
        <taxon>Pseudomonadota</taxon>
        <taxon>Betaproteobacteria</taxon>
        <taxon>Burkholderiales</taxon>
        <taxon>Burkholderiaceae</taxon>
        <taxon>Paraburkholderia</taxon>
    </lineage>
</organism>
<dbReference type="AlphaFoldDB" id="A0A6J5DZR3"/>
<evidence type="ECO:0000259" key="1">
    <source>
        <dbReference type="Pfam" id="PF12728"/>
    </source>
</evidence>
<name>A0A6J5DZR3_9BURK</name>
<dbReference type="EMBL" id="CADIKH010000014">
    <property type="protein sequence ID" value="CAB3758452.1"/>
    <property type="molecule type" value="Genomic_DNA"/>
</dbReference>
<protein>
    <recommendedName>
        <fullName evidence="1">Helix-turn-helix domain-containing protein</fullName>
    </recommendedName>
</protein>
<gene>
    <name evidence="2" type="ORF">LMG29542_03342</name>
</gene>
<proteinExistence type="predicted"/>